<dbReference type="EMBL" id="CP096983">
    <property type="protein sequence ID" value="URZ10538.1"/>
    <property type="molecule type" value="Genomic_DNA"/>
</dbReference>
<dbReference type="KEGG" id="crw:CROST_012480"/>
<dbReference type="GO" id="GO:0000166">
    <property type="term" value="F:nucleotide binding"/>
    <property type="evidence" value="ECO:0007669"/>
    <property type="project" value="InterPro"/>
</dbReference>
<evidence type="ECO:0000313" key="6">
    <source>
        <dbReference type="Proteomes" id="UP000190951"/>
    </source>
</evidence>
<proteinExistence type="inferred from homology"/>
<feature type="domain" description="GFO/IDH/MocA-like oxidoreductase" evidence="4">
    <location>
        <begin position="134"/>
        <end position="250"/>
    </location>
</feature>
<comment type="similarity">
    <text evidence="1">Belongs to the Gfo/Idh/MocA family.</text>
</comment>
<dbReference type="RefSeq" id="WP_077834096.1">
    <property type="nucleotide sequence ID" value="NZ_CP096983.1"/>
</dbReference>
<evidence type="ECO:0000313" key="5">
    <source>
        <dbReference type="EMBL" id="URZ10538.1"/>
    </source>
</evidence>
<dbReference type="STRING" id="84029.CROST_07400"/>
<dbReference type="AlphaFoldDB" id="A0A1S8M838"/>
<evidence type="ECO:0000259" key="4">
    <source>
        <dbReference type="Pfam" id="PF22725"/>
    </source>
</evidence>
<evidence type="ECO:0000259" key="3">
    <source>
        <dbReference type="Pfam" id="PF01408"/>
    </source>
</evidence>
<dbReference type="Proteomes" id="UP000190951">
    <property type="component" value="Chromosome"/>
</dbReference>
<protein>
    <submittedName>
        <fullName evidence="5">Scyllo-inositol 2-dehydrogenase (NADP(+)) IolU</fullName>
        <ecNumber evidence="5">1.1.1.371</ecNumber>
    </submittedName>
</protein>
<dbReference type="EC" id="1.1.1.371" evidence="5"/>
<evidence type="ECO:0000256" key="1">
    <source>
        <dbReference type="ARBA" id="ARBA00010928"/>
    </source>
</evidence>
<dbReference type="InterPro" id="IPR036291">
    <property type="entry name" value="NAD(P)-bd_dom_sf"/>
</dbReference>
<dbReference type="SUPFAM" id="SSF55347">
    <property type="entry name" value="Glyceraldehyde-3-phosphate dehydrogenase-like, C-terminal domain"/>
    <property type="match status" value="1"/>
</dbReference>
<dbReference type="Gene3D" id="3.30.360.10">
    <property type="entry name" value="Dihydrodipicolinate Reductase, domain 2"/>
    <property type="match status" value="1"/>
</dbReference>
<dbReference type="Gene3D" id="3.40.50.720">
    <property type="entry name" value="NAD(P)-binding Rossmann-like Domain"/>
    <property type="match status" value="1"/>
</dbReference>
<dbReference type="Pfam" id="PF01408">
    <property type="entry name" value="GFO_IDH_MocA"/>
    <property type="match status" value="1"/>
</dbReference>
<accession>A0A1S8M838</accession>
<dbReference type="InterPro" id="IPR000683">
    <property type="entry name" value="Gfo/Idh/MocA-like_OxRdtase_N"/>
</dbReference>
<sequence length="320" mass="35872">MGKIKWGIIGLGNIAGKFAKTIRAMDSVEIEAVAARSKEKSEAFGKVYGVPPEKCYESYEKLIEDKKVDAVYIALPNTLHKKVSILCLRSGKAVLCEKPVTINKNEISEIINVAKEEKVFFMEAMKTRFLPINKKVKEIISEGRIGEVRLLKADFGFTAPFDRENRLFDKDLGGGALLDVGIYTVSYSAFILGNYPESIKSNFYIGKTGVDECVSINLGYKNGIQAQLYAAINLDTTREADIIGTKGRIRVARFSNATEAYICIDGKEEKLELPFEINGFEYQIKEVVKCIEEGKLQSEIMSFKDSIDIMEIIDRIRNNK</sequence>
<evidence type="ECO:0000256" key="2">
    <source>
        <dbReference type="ARBA" id="ARBA00023002"/>
    </source>
</evidence>
<name>A0A1S8M838_9CLOT</name>
<keyword evidence="6" id="KW-1185">Reference proteome</keyword>
<organism evidence="5 6">
    <name type="scientific">Clostridium felsineum</name>
    <dbReference type="NCBI Taxonomy" id="36839"/>
    <lineage>
        <taxon>Bacteria</taxon>
        <taxon>Bacillati</taxon>
        <taxon>Bacillota</taxon>
        <taxon>Clostridia</taxon>
        <taxon>Eubacteriales</taxon>
        <taxon>Clostridiaceae</taxon>
        <taxon>Clostridium</taxon>
    </lineage>
</organism>
<dbReference type="PANTHER" id="PTHR22604:SF105">
    <property type="entry name" value="TRANS-1,2-DIHYDROBENZENE-1,2-DIOL DEHYDROGENASE"/>
    <property type="match status" value="1"/>
</dbReference>
<dbReference type="Pfam" id="PF22725">
    <property type="entry name" value="GFO_IDH_MocA_C3"/>
    <property type="match status" value="1"/>
</dbReference>
<dbReference type="InterPro" id="IPR050984">
    <property type="entry name" value="Gfo/Idh/MocA_domain"/>
</dbReference>
<dbReference type="GO" id="GO:0102497">
    <property type="term" value="F:scyllo-inositol dehydrogenase (NADP+) activity"/>
    <property type="evidence" value="ECO:0007669"/>
    <property type="project" value="UniProtKB-EC"/>
</dbReference>
<dbReference type="PANTHER" id="PTHR22604">
    <property type="entry name" value="OXIDOREDUCTASES"/>
    <property type="match status" value="1"/>
</dbReference>
<keyword evidence="2 5" id="KW-0560">Oxidoreductase</keyword>
<gene>
    <name evidence="5" type="primary">iolU_1</name>
    <name evidence="5" type="ORF">CROST_012480</name>
</gene>
<reference evidence="5 6" key="1">
    <citation type="submission" date="2022-04" db="EMBL/GenBank/DDBJ databases">
        <title>Genome sequence of C. roseum typestrain.</title>
        <authorList>
            <person name="Poehlein A."/>
            <person name="Schoch T."/>
            <person name="Duerre P."/>
            <person name="Daniel R."/>
        </authorList>
    </citation>
    <scope>NUCLEOTIDE SEQUENCE [LARGE SCALE GENOMIC DNA]</scope>
    <source>
        <strain evidence="5 6">DSM 7320</strain>
    </source>
</reference>
<dbReference type="InterPro" id="IPR055170">
    <property type="entry name" value="GFO_IDH_MocA-like_dom"/>
</dbReference>
<feature type="domain" description="Gfo/Idh/MocA-like oxidoreductase N-terminal" evidence="3">
    <location>
        <begin position="4"/>
        <end position="122"/>
    </location>
</feature>
<dbReference type="SUPFAM" id="SSF51735">
    <property type="entry name" value="NAD(P)-binding Rossmann-fold domains"/>
    <property type="match status" value="1"/>
</dbReference>